<evidence type="ECO:0000256" key="6">
    <source>
        <dbReference type="ARBA" id="ARBA00023033"/>
    </source>
</evidence>
<evidence type="ECO:0000256" key="8">
    <source>
        <dbReference type="SAM" id="Phobius"/>
    </source>
</evidence>
<dbReference type="InterPro" id="IPR017972">
    <property type="entry name" value="Cyt_P450_CS"/>
</dbReference>
<evidence type="ECO:0000256" key="3">
    <source>
        <dbReference type="ARBA" id="ARBA00022723"/>
    </source>
</evidence>
<keyword evidence="10" id="KW-1185">Reference proteome</keyword>
<comment type="similarity">
    <text evidence="1">Belongs to the cytochrome P450 family.</text>
</comment>
<dbReference type="SUPFAM" id="SSF48264">
    <property type="entry name" value="Cytochrome P450"/>
    <property type="match status" value="3"/>
</dbReference>
<gene>
    <name evidence="9" type="ORF">SCHPADRAFT_944469</name>
</gene>
<protein>
    <submittedName>
        <fullName evidence="9">Cytochrome P450</fullName>
    </submittedName>
</protein>
<dbReference type="GO" id="GO:0004497">
    <property type="term" value="F:monooxygenase activity"/>
    <property type="evidence" value="ECO:0007669"/>
    <property type="project" value="UniProtKB-KW"/>
</dbReference>
<proteinExistence type="inferred from homology"/>
<keyword evidence="3 7" id="KW-0479">Metal-binding</keyword>
<evidence type="ECO:0000256" key="2">
    <source>
        <dbReference type="ARBA" id="ARBA00022617"/>
    </source>
</evidence>
<evidence type="ECO:0000313" key="9">
    <source>
        <dbReference type="EMBL" id="KLO08417.1"/>
    </source>
</evidence>
<keyword evidence="4" id="KW-0560">Oxidoreductase</keyword>
<keyword evidence="5 7" id="KW-0408">Iron</keyword>
<dbReference type="STRING" id="27342.A0A0H2RAK6"/>
<organism evidence="9 10">
    <name type="scientific">Schizopora paradoxa</name>
    <dbReference type="NCBI Taxonomy" id="27342"/>
    <lineage>
        <taxon>Eukaryota</taxon>
        <taxon>Fungi</taxon>
        <taxon>Dikarya</taxon>
        <taxon>Basidiomycota</taxon>
        <taxon>Agaricomycotina</taxon>
        <taxon>Agaricomycetes</taxon>
        <taxon>Hymenochaetales</taxon>
        <taxon>Schizoporaceae</taxon>
        <taxon>Schizopora</taxon>
    </lineage>
</organism>
<dbReference type="PRINTS" id="PR00463">
    <property type="entry name" value="EP450I"/>
</dbReference>
<dbReference type="PROSITE" id="PS00086">
    <property type="entry name" value="CYTOCHROME_P450"/>
    <property type="match status" value="3"/>
</dbReference>
<dbReference type="GO" id="GO:0005506">
    <property type="term" value="F:iron ion binding"/>
    <property type="evidence" value="ECO:0007669"/>
    <property type="project" value="InterPro"/>
</dbReference>
<reference evidence="9 10" key="1">
    <citation type="submission" date="2015-04" db="EMBL/GenBank/DDBJ databases">
        <title>Complete genome sequence of Schizopora paradoxa KUC8140, a cosmopolitan wood degrader in East Asia.</title>
        <authorList>
            <consortium name="DOE Joint Genome Institute"/>
            <person name="Min B."/>
            <person name="Park H."/>
            <person name="Jang Y."/>
            <person name="Kim J.-J."/>
            <person name="Kim K.H."/>
            <person name="Pangilinan J."/>
            <person name="Lipzen A."/>
            <person name="Riley R."/>
            <person name="Grigoriev I.V."/>
            <person name="Spatafora J.W."/>
            <person name="Choi I.-G."/>
        </authorList>
    </citation>
    <scope>NUCLEOTIDE SEQUENCE [LARGE SCALE GENOMIC DNA]</scope>
    <source>
        <strain evidence="9 10">KUC8140</strain>
    </source>
</reference>
<dbReference type="GO" id="GO:0016705">
    <property type="term" value="F:oxidoreductase activity, acting on paired donors, with incorporation or reduction of molecular oxygen"/>
    <property type="evidence" value="ECO:0007669"/>
    <property type="project" value="InterPro"/>
</dbReference>
<keyword evidence="2 7" id="KW-0349">Heme</keyword>
<dbReference type="InParanoid" id="A0A0H2RAK6"/>
<evidence type="ECO:0000256" key="5">
    <source>
        <dbReference type="ARBA" id="ARBA00023004"/>
    </source>
</evidence>
<dbReference type="Pfam" id="PF00067">
    <property type="entry name" value="p450"/>
    <property type="match status" value="3"/>
</dbReference>
<keyword evidence="8" id="KW-0812">Transmembrane</keyword>
<feature type="transmembrane region" description="Helical" evidence="8">
    <location>
        <begin position="1015"/>
        <end position="1043"/>
    </location>
</feature>
<evidence type="ECO:0000313" key="10">
    <source>
        <dbReference type="Proteomes" id="UP000053477"/>
    </source>
</evidence>
<feature type="transmembrane region" description="Helical" evidence="8">
    <location>
        <begin position="9"/>
        <end position="29"/>
    </location>
</feature>
<comment type="cofactor">
    <cofactor evidence="7">
        <name>heme</name>
        <dbReference type="ChEBI" id="CHEBI:30413"/>
    </cofactor>
</comment>
<name>A0A0H2RAK6_9AGAM</name>
<dbReference type="InterPro" id="IPR036396">
    <property type="entry name" value="Cyt_P450_sf"/>
</dbReference>
<dbReference type="InterPro" id="IPR001128">
    <property type="entry name" value="Cyt_P450"/>
</dbReference>
<evidence type="ECO:0000256" key="7">
    <source>
        <dbReference type="PIRSR" id="PIRSR602401-1"/>
    </source>
</evidence>
<dbReference type="InterPro" id="IPR002401">
    <property type="entry name" value="Cyt_P450_E_grp-I"/>
</dbReference>
<dbReference type="InterPro" id="IPR050196">
    <property type="entry name" value="Cytochrome_P450_Monoox"/>
</dbReference>
<evidence type="ECO:0000256" key="4">
    <source>
        <dbReference type="ARBA" id="ARBA00023002"/>
    </source>
</evidence>
<dbReference type="PRINTS" id="PR00385">
    <property type="entry name" value="P450"/>
</dbReference>
<dbReference type="PANTHER" id="PTHR24291:SF50">
    <property type="entry name" value="BIFUNCTIONAL ALBAFLAVENONE MONOOXYGENASE_TERPENE SYNTHASE"/>
    <property type="match status" value="1"/>
</dbReference>
<dbReference type="OrthoDB" id="1470350at2759"/>
<sequence length="1539" mass="175086">MESKSLTNVYVALAAILLMYIMRTCILFVRIPKHRGPICLISPTSLVCNFVSWRIPYIMISIPKLWSEGYSESDSQFSQYKTDIVQVTSIWPRPSCSFEIADPEAIKEITSSRHKWQKPTDTYVYDRLAALGQNLVTLEGENWRRHRKIVNPAFSEPNNKLVWKVASQAMLNLLDNVWKNGEVIVVDDVHQSVLALGIHVIGVAGFGKAMSFDEDEVIPPGHTMTFKDALHDFSANVTTGIMCPSWAMGLTSGLRRYAEARRNAVQYVQELIDERRTSEKEETRFDLFSNLLAANDQWGDESSNSKLSNEELIGNVFILLLAGHETSANILSFALGLLALHPGEQDDLYQHIVSILPDGRNPAIEDMNLLTHNLAVIYEITRLFPPVPRISKQAAEDAVLPTTNEEGERILITVPKGSAIEIRARVLHKNTRYWDDAESFAPKRFLKEWNRDAFMAFSDGARACVGRRFAETELVAMLTLLIMRYRVEVKGDPQFEVETFEQRKARVLATRQSLTLTLSIHRGPTYLIGPTSLFCFFSTFDIPFILPSTPKMWLEGYRDSYFSRFKCDKSALSGTCTFDVADAEVVKVMTSSRHKWIKPVETFLYERVAGFGKNIVITEGETWRRHRKIVNPAFSEPNNKLVWNEACRITQDLTDIVWKDQDKIEVQNAHDITLTLALYVISSAGFGKPVSFDDDTNIPRGHSMSFKEALHIVASEMTLGIAVPNWAMGLTKRLRTYREAYRNMLDYMGKMVADRRAFGKGTGGVDLFSNLLEGNSNWEDDSVTAKLSDSELFGNIFVFLLAGHETSANTICFTLALLALHQDEQEDVYQEVVRVSKGNASPNYEDLGSLKLCLAVMYETLRFFPPVPRIPKEANEDTVLTTSNEAGENFEVKIPKGSQLAIRTRSLHRNPRYWNDPEDFKPKRFMERWNTNAFAAFSDGARACIGRRFAETELIAMLVILISRFKIEILDEPQFAGETFEQRKTRVLVVIVRYPAPAKSHSTVRPDPVSRKLKMITYMLGLVSNELLLALGVGFLALLYFLLFLRIKPLSRHVGPTCFVDPSCFLSALVHFNIPYLVLSFPKRWKEGYNESYFARFECDIVQIISFWPRPISTFGVADVEVAKEITSNRHQWEKPIDNFEYSRVASFGKNIIVSDGDEWKHHRRIRNSKFVWSEASRVTLSLIDDVWKNKEMIITNDVHEITLMLALFIIGSAGFGKTLSFDDDKDIPSGHSMSFKDAIHIVSNDITLGIVIPDWAKKLTSRMRKYTEAFKNLRNYMTEMIQERRDSATGVVERFDLFSTLLDANEDSDISKSATLSDDELIGDIFMFLLAGHETSANALCFALGLLALHQDEQEELHRQIVSVLPDKRLPEYEDMKDLKYCLAVIYESLRLFPPSPTIVKRATEDAVLRTTNKAGEIVSVAVPKGSIIDVRTRSIHEHPGYWNEPQKFMPKRFMGDYCRDAFLAFSDGARACIGRRFAETEMVAMLTILILRYKVEILEEPEFAGETFEERKARVLATRFGLTLSPERVPLVFKRRN</sequence>
<dbReference type="Proteomes" id="UP000053477">
    <property type="component" value="Unassembled WGS sequence"/>
</dbReference>
<evidence type="ECO:0000256" key="1">
    <source>
        <dbReference type="ARBA" id="ARBA00010617"/>
    </source>
</evidence>
<dbReference type="PANTHER" id="PTHR24291">
    <property type="entry name" value="CYTOCHROME P450 FAMILY 4"/>
    <property type="match status" value="1"/>
</dbReference>
<accession>A0A0H2RAK6</accession>
<dbReference type="GO" id="GO:0020037">
    <property type="term" value="F:heme binding"/>
    <property type="evidence" value="ECO:0007669"/>
    <property type="project" value="InterPro"/>
</dbReference>
<keyword evidence="6" id="KW-0503">Monooxygenase</keyword>
<dbReference type="Gene3D" id="1.10.630.10">
    <property type="entry name" value="Cytochrome P450"/>
    <property type="match status" value="3"/>
</dbReference>
<keyword evidence="8" id="KW-1133">Transmembrane helix</keyword>
<feature type="binding site" description="axial binding residue" evidence="7">
    <location>
        <position position="464"/>
    </location>
    <ligand>
        <name>heme</name>
        <dbReference type="ChEBI" id="CHEBI:30413"/>
    </ligand>
    <ligandPart>
        <name>Fe</name>
        <dbReference type="ChEBI" id="CHEBI:18248"/>
    </ligandPart>
</feature>
<dbReference type="EMBL" id="KQ086092">
    <property type="protein sequence ID" value="KLO08417.1"/>
    <property type="molecule type" value="Genomic_DNA"/>
</dbReference>
<keyword evidence="8" id="KW-0472">Membrane</keyword>